<gene>
    <name evidence="1" type="ORF">RND71_015858</name>
</gene>
<comment type="caution">
    <text evidence="1">The sequence shown here is derived from an EMBL/GenBank/DDBJ whole genome shotgun (WGS) entry which is preliminary data.</text>
</comment>
<proteinExistence type="predicted"/>
<name>A0AAE1S6P2_9SOLA</name>
<dbReference type="EMBL" id="JAVYJV010000008">
    <property type="protein sequence ID" value="KAK4364500.1"/>
    <property type="molecule type" value="Genomic_DNA"/>
</dbReference>
<dbReference type="PANTHER" id="PTHR36388:SF1">
    <property type="entry name" value="OS02G0469000 PROTEIN"/>
    <property type="match status" value="1"/>
</dbReference>
<accession>A0AAE1S6P2</accession>
<keyword evidence="2" id="KW-1185">Reference proteome</keyword>
<dbReference type="PANTHER" id="PTHR36388">
    <property type="entry name" value="OS02G0469000 PROTEIN"/>
    <property type="match status" value="1"/>
</dbReference>
<dbReference type="AlphaFoldDB" id="A0AAE1S6P2"/>
<organism evidence="1 2">
    <name type="scientific">Anisodus tanguticus</name>
    <dbReference type="NCBI Taxonomy" id="243964"/>
    <lineage>
        <taxon>Eukaryota</taxon>
        <taxon>Viridiplantae</taxon>
        <taxon>Streptophyta</taxon>
        <taxon>Embryophyta</taxon>
        <taxon>Tracheophyta</taxon>
        <taxon>Spermatophyta</taxon>
        <taxon>Magnoliopsida</taxon>
        <taxon>eudicotyledons</taxon>
        <taxon>Gunneridae</taxon>
        <taxon>Pentapetalae</taxon>
        <taxon>asterids</taxon>
        <taxon>lamiids</taxon>
        <taxon>Solanales</taxon>
        <taxon>Solanaceae</taxon>
        <taxon>Solanoideae</taxon>
        <taxon>Hyoscyameae</taxon>
        <taxon>Anisodus</taxon>
    </lineage>
</organism>
<sequence>MAELLSMAMALDDDDMKDDNVSVSPLDLNSIGSNVSGDVPPSPEDIAWADSCLINDLAISDHDRDSLKHALPDTFTIFSAVMRDDSPQESHIFPTIEETGISGILDDTIYDVSPTNGQEGNTTRHQINNKDTDSFWSRIINSENDFFPTYNEDLRLVEASYSEVDLENLDEYIFKVWEFDIPDEEDELVKQFNKALAGSSPDSTSSASENLGVVLDDKLLDDIISGLDDLSLSLSNN</sequence>
<evidence type="ECO:0000313" key="2">
    <source>
        <dbReference type="Proteomes" id="UP001291623"/>
    </source>
</evidence>
<dbReference type="Proteomes" id="UP001291623">
    <property type="component" value="Unassembled WGS sequence"/>
</dbReference>
<reference evidence="1" key="1">
    <citation type="submission" date="2023-12" db="EMBL/GenBank/DDBJ databases">
        <title>Genome assembly of Anisodus tanguticus.</title>
        <authorList>
            <person name="Wang Y.-J."/>
        </authorList>
    </citation>
    <scope>NUCLEOTIDE SEQUENCE</scope>
    <source>
        <strain evidence="1">KB-2021</strain>
        <tissue evidence="1">Leaf</tissue>
    </source>
</reference>
<evidence type="ECO:0000313" key="1">
    <source>
        <dbReference type="EMBL" id="KAK4364500.1"/>
    </source>
</evidence>
<protein>
    <submittedName>
        <fullName evidence="1">Uncharacterized protein</fullName>
    </submittedName>
</protein>